<accession>A0ABM9LN43</accession>
<dbReference type="InterPro" id="IPR046348">
    <property type="entry name" value="SIS_dom_sf"/>
</dbReference>
<dbReference type="RefSeq" id="WP_308473518.1">
    <property type="nucleotide sequence ID" value="NZ_OY726394.1"/>
</dbReference>
<protein>
    <submittedName>
        <fullName evidence="1">TobH protein</fullName>
    </submittedName>
</protein>
<dbReference type="Proteomes" id="UP001190336">
    <property type="component" value="Chromosome"/>
</dbReference>
<evidence type="ECO:0000313" key="2">
    <source>
        <dbReference type="Proteomes" id="UP001190336"/>
    </source>
</evidence>
<sequence>MTAFSGSFSTVDLDDPEALLAADHDGALWAASMAGAQVRATGATVDEGALDIVRSDAGDYPPRTVIWLSTRGAAVTAGTLLAAARGASARTPLVAAAEVPSWIGSLDVLIVAGDDPGDPALVAGAAAGVRRGARVVVVAPFEGPLRDATAGRVAVLEPRIPVAAEYGLQRYLAAGLAVLDALGLSGGDPTDLGALADELDAEALRNSAARELFTNPAKLLADRIVGRDVALVGDCAATLELARHGAAAMLRIGRSTVAAAGLADAVSALRARSAAGRDVADIFHDEQIDGPAAGRLRVLALTLAADRTVVAARTAGLPDVDLVGVEDIPVASGGPAEATAPGAVATGPGGVEQQLAVLSVRLEMAAAYVGFLRG</sequence>
<proteinExistence type="predicted"/>
<dbReference type="SUPFAM" id="SSF53697">
    <property type="entry name" value="SIS domain"/>
    <property type="match status" value="1"/>
</dbReference>
<name>A0ABM9LN43_9MYCO</name>
<reference evidence="1 2" key="1">
    <citation type="submission" date="2023-08" db="EMBL/GenBank/DDBJ databases">
        <authorList>
            <person name="Folkvardsen B D."/>
            <person name="Norman A."/>
        </authorList>
    </citation>
    <scope>NUCLEOTIDE SEQUENCE [LARGE SCALE GENOMIC DNA]</scope>
    <source>
        <strain evidence="1 2">Mu0083</strain>
    </source>
</reference>
<dbReference type="EMBL" id="OY726394">
    <property type="protein sequence ID" value="CAJ1501833.1"/>
    <property type="molecule type" value="Genomic_DNA"/>
</dbReference>
<gene>
    <name evidence="1" type="ORF">MU0083_002781</name>
</gene>
<organism evidence="1 2">
    <name type="scientific">[Mycobacterium] kokjensenii</name>
    <dbReference type="NCBI Taxonomy" id="3064287"/>
    <lineage>
        <taxon>Bacteria</taxon>
        <taxon>Bacillati</taxon>
        <taxon>Actinomycetota</taxon>
        <taxon>Actinomycetes</taxon>
        <taxon>Mycobacteriales</taxon>
        <taxon>Mycobacteriaceae</taxon>
        <taxon>Mycolicibacter</taxon>
    </lineage>
</organism>
<evidence type="ECO:0000313" key="1">
    <source>
        <dbReference type="EMBL" id="CAJ1501833.1"/>
    </source>
</evidence>
<keyword evidence="2" id="KW-1185">Reference proteome</keyword>